<keyword evidence="3" id="KW-1185">Reference proteome</keyword>
<protein>
    <submittedName>
        <fullName evidence="2">Uncharacterized protein</fullName>
    </submittedName>
</protein>
<sequence>MLRRFTAIFLLIAAAVPGVLFWQRRSLPYNEQGRYFDAAQGVVYEAQAVTMYGGIAVVLIIIGVIILAFGRRRDG</sequence>
<evidence type="ECO:0000313" key="2">
    <source>
        <dbReference type="EMBL" id="QTD56745.1"/>
    </source>
</evidence>
<reference evidence="2 3" key="1">
    <citation type="submission" date="2021-03" db="EMBL/GenBank/DDBJ databases">
        <title>Complete genome of Parasphingorhabdus_sp.JHSY0214.</title>
        <authorList>
            <person name="Yoo J.H."/>
            <person name="Bae J.W."/>
        </authorList>
    </citation>
    <scope>NUCLEOTIDE SEQUENCE [LARGE SCALE GENOMIC DNA]</scope>
    <source>
        <strain evidence="2 3">JHSY0214</strain>
    </source>
</reference>
<evidence type="ECO:0000256" key="1">
    <source>
        <dbReference type="SAM" id="Phobius"/>
    </source>
</evidence>
<dbReference type="Proteomes" id="UP000663923">
    <property type="component" value="Chromosome"/>
</dbReference>
<keyword evidence="1" id="KW-1133">Transmembrane helix</keyword>
<gene>
    <name evidence="2" type="ORF">J4G78_03975</name>
</gene>
<keyword evidence="1" id="KW-0472">Membrane</keyword>
<organism evidence="2 3">
    <name type="scientific">Parasphingorhabdus cellanae</name>
    <dbReference type="NCBI Taxonomy" id="2806553"/>
    <lineage>
        <taxon>Bacteria</taxon>
        <taxon>Pseudomonadati</taxon>
        <taxon>Pseudomonadota</taxon>
        <taxon>Alphaproteobacteria</taxon>
        <taxon>Sphingomonadales</taxon>
        <taxon>Sphingomonadaceae</taxon>
        <taxon>Parasphingorhabdus</taxon>
    </lineage>
</organism>
<dbReference type="EMBL" id="CP071794">
    <property type="protein sequence ID" value="QTD56745.1"/>
    <property type="molecule type" value="Genomic_DNA"/>
</dbReference>
<name>A0ABX7T8Y9_9SPHN</name>
<feature type="transmembrane region" description="Helical" evidence="1">
    <location>
        <begin position="49"/>
        <end position="69"/>
    </location>
</feature>
<keyword evidence="1" id="KW-0812">Transmembrane</keyword>
<dbReference type="RefSeq" id="WP_207988675.1">
    <property type="nucleotide sequence ID" value="NZ_CP071794.1"/>
</dbReference>
<evidence type="ECO:0000313" key="3">
    <source>
        <dbReference type="Proteomes" id="UP000663923"/>
    </source>
</evidence>
<accession>A0ABX7T8Y9</accession>
<proteinExistence type="predicted"/>